<dbReference type="KEGG" id="prv:G7070_06575"/>
<dbReference type="InterPro" id="IPR050300">
    <property type="entry name" value="GDXG_lipolytic_enzyme"/>
</dbReference>
<evidence type="ECO:0000313" key="4">
    <source>
        <dbReference type="Proteomes" id="UP000501058"/>
    </source>
</evidence>
<dbReference type="Pfam" id="PF07859">
    <property type="entry name" value="Abhydrolase_3"/>
    <property type="match status" value="1"/>
</dbReference>
<dbReference type="Proteomes" id="UP000501058">
    <property type="component" value="Chromosome"/>
</dbReference>
<keyword evidence="1 3" id="KW-0378">Hydrolase</keyword>
<dbReference type="InterPro" id="IPR029058">
    <property type="entry name" value="AB_hydrolase_fold"/>
</dbReference>
<dbReference type="InterPro" id="IPR013094">
    <property type="entry name" value="AB_hydrolase_3"/>
</dbReference>
<accession>A0A6G7Y599</accession>
<reference evidence="3 4" key="1">
    <citation type="submission" date="2020-03" db="EMBL/GenBank/DDBJ databases">
        <title>Propioniciclava sp. nov., isolated from Hydrophilus acuminatus.</title>
        <authorList>
            <person name="Hyun D.-W."/>
            <person name="Bae J.-W."/>
        </authorList>
    </citation>
    <scope>NUCLEOTIDE SEQUENCE [LARGE SCALE GENOMIC DNA]</scope>
    <source>
        <strain evidence="3 4">HDW11</strain>
    </source>
</reference>
<sequence length="325" mass="34519">MSSWRRALNHVRALRRVAPGLKGRNPTVWLPLSVTTLPGVRRRRAREVPSAVRDGVAARRVLAPAAGGRAVADVYVYEAGRAAEPTPALFWIHGGGLIMGAPELDHALASGFADDLGIVVVSPRYRLAPEHPFPAAIDDVYAAYRWLLDHADDLGVDPARIAVGGGSAGGGLAAALVQRAHDDGLPVAYQVLVEPMLDDRTVPRAEAADVAALAWTVASNRFGWASYLGHEPGEPDDRPYAVPARRPDLSGLPPAYIGIGDADLFLDECLDYAARLRAAGVPVDLDVVEGMHHAGEAFPSVPLIVDMLVDRNDYLAAALGLAEPD</sequence>
<dbReference type="EMBL" id="CP049865">
    <property type="protein sequence ID" value="QIK71990.1"/>
    <property type="molecule type" value="Genomic_DNA"/>
</dbReference>
<organism evidence="3 4">
    <name type="scientific">Propioniciclava coleopterorum</name>
    <dbReference type="NCBI Taxonomy" id="2714937"/>
    <lineage>
        <taxon>Bacteria</taxon>
        <taxon>Bacillati</taxon>
        <taxon>Actinomycetota</taxon>
        <taxon>Actinomycetes</taxon>
        <taxon>Propionibacteriales</taxon>
        <taxon>Propionibacteriaceae</taxon>
        <taxon>Propioniciclava</taxon>
    </lineage>
</organism>
<dbReference type="Gene3D" id="3.40.50.1820">
    <property type="entry name" value="alpha/beta hydrolase"/>
    <property type="match status" value="1"/>
</dbReference>
<proteinExistence type="predicted"/>
<evidence type="ECO:0000313" key="3">
    <source>
        <dbReference type="EMBL" id="QIK71990.1"/>
    </source>
</evidence>
<dbReference type="PANTHER" id="PTHR48081:SF8">
    <property type="entry name" value="ALPHA_BETA HYDROLASE FOLD-3 DOMAIN-CONTAINING PROTEIN-RELATED"/>
    <property type="match status" value="1"/>
</dbReference>
<evidence type="ECO:0000256" key="1">
    <source>
        <dbReference type="ARBA" id="ARBA00022801"/>
    </source>
</evidence>
<evidence type="ECO:0000259" key="2">
    <source>
        <dbReference type="Pfam" id="PF07859"/>
    </source>
</evidence>
<dbReference type="AlphaFoldDB" id="A0A6G7Y599"/>
<dbReference type="GO" id="GO:0016787">
    <property type="term" value="F:hydrolase activity"/>
    <property type="evidence" value="ECO:0007669"/>
    <property type="project" value="UniProtKB-KW"/>
</dbReference>
<gene>
    <name evidence="3" type="ORF">G7070_06575</name>
</gene>
<dbReference type="SUPFAM" id="SSF53474">
    <property type="entry name" value="alpha/beta-Hydrolases"/>
    <property type="match status" value="1"/>
</dbReference>
<keyword evidence="4" id="KW-1185">Reference proteome</keyword>
<feature type="domain" description="Alpha/beta hydrolase fold-3" evidence="2">
    <location>
        <begin position="89"/>
        <end position="294"/>
    </location>
</feature>
<dbReference type="RefSeq" id="WP_166232916.1">
    <property type="nucleotide sequence ID" value="NZ_CP049865.1"/>
</dbReference>
<protein>
    <submittedName>
        <fullName evidence="3">Alpha/beta hydrolase</fullName>
    </submittedName>
</protein>
<name>A0A6G7Y599_9ACTN</name>
<dbReference type="PANTHER" id="PTHR48081">
    <property type="entry name" value="AB HYDROLASE SUPERFAMILY PROTEIN C4A8.06C"/>
    <property type="match status" value="1"/>
</dbReference>